<dbReference type="Pfam" id="PF00290">
    <property type="entry name" value="Trp_syntA"/>
    <property type="match status" value="1"/>
</dbReference>
<dbReference type="EC" id="4.2.1.20" evidence="9"/>
<dbReference type="Gene3D" id="3.20.20.70">
    <property type="entry name" value="Aldolase class I"/>
    <property type="match status" value="1"/>
</dbReference>
<sequence length="283" mass="29304">MNRLDATLSRLRDQNRSGLVCYFMAGDPDFDTSAKLLAQLGAAGADVIELGLPFSDPVADGPSIQNAHLRARAAGQTSARTLALVAELRKTDSATPVVLMGYVNPVMQYGDKQFMTDAAAAGADALLLLDLPVEHAAPYRAAALAAGLRLIVMTAPTSDDARLAEILRDASGFVYHTTITGTTGAASCAPEQAGAAIARTRRHTRAPIAAGFGVRRPAQARALAEHADLVVVGSQLVETLASEGVDAALRAVRAFAEALRPNETAGAGAAVGKVIGGKRQPRS</sequence>
<dbReference type="FunFam" id="3.20.20.70:FF:000037">
    <property type="entry name" value="Tryptophan synthase alpha chain"/>
    <property type="match status" value="1"/>
</dbReference>
<keyword evidence="4 9" id="KW-0028">Amino-acid biosynthesis</keyword>
<keyword evidence="6 9" id="KW-0057">Aromatic amino acid biosynthesis</keyword>
<dbReference type="InterPro" id="IPR018204">
    <property type="entry name" value="Trp_synthase_alpha_AS"/>
</dbReference>
<keyword evidence="5 9" id="KW-0822">Tryptophan biosynthesis</keyword>
<dbReference type="Proteomes" id="UP000198418">
    <property type="component" value="Unassembled WGS sequence"/>
</dbReference>
<evidence type="ECO:0000256" key="1">
    <source>
        <dbReference type="ARBA" id="ARBA00003365"/>
    </source>
</evidence>
<dbReference type="RefSeq" id="WP_088518701.1">
    <property type="nucleotide sequence ID" value="NZ_FYDG01000001.1"/>
</dbReference>
<evidence type="ECO:0000256" key="10">
    <source>
        <dbReference type="RuleBase" id="RU003662"/>
    </source>
</evidence>
<organism evidence="11 12">
    <name type="scientific">Rhodoblastus acidophilus</name>
    <name type="common">Rhodopseudomonas acidophila</name>
    <dbReference type="NCBI Taxonomy" id="1074"/>
    <lineage>
        <taxon>Bacteria</taxon>
        <taxon>Pseudomonadati</taxon>
        <taxon>Pseudomonadota</taxon>
        <taxon>Alphaproteobacteria</taxon>
        <taxon>Hyphomicrobiales</taxon>
        <taxon>Rhodoblastaceae</taxon>
        <taxon>Rhodoblastus</taxon>
    </lineage>
</organism>
<evidence type="ECO:0000256" key="6">
    <source>
        <dbReference type="ARBA" id="ARBA00023141"/>
    </source>
</evidence>
<dbReference type="PANTHER" id="PTHR43406:SF1">
    <property type="entry name" value="TRYPTOPHAN SYNTHASE ALPHA CHAIN, CHLOROPLASTIC"/>
    <property type="match status" value="1"/>
</dbReference>
<dbReference type="EMBL" id="FYDG01000001">
    <property type="protein sequence ID" value="SNB52186.1"/>
    <property type="molecule type" value="Genomic_DNA"/>
</dbReference>
<evidence type="ECO:0000256" key="4">
    <source>
        <dbReference type="ARBA" id="ARBA00022605"/>
    </source>
</evidence>
<evidence type="ECO:0000313" key="12">
    <source>
        <dbReference type="Proteomes" id="UP000198418"/>
    </source>
</evidence>
<evidence type="ECO:0000256" key="8">
    <source>
        <dbReference type="ARBA" id="ARBA00049047"/>
    </source>
</evidence>
<feature type="active site" description="Proton acceptor" evidence="9">
    <location>
        <position position="60"/>
    </location>
</feature>
<evidence type="ECO:0000256" key="5">
    <source>
        <dbReference type="ARBA" id="ARBA00022822"/>
    </source>
</evidence>
<protein>
    <recommendedName>
        <fullName evidence="9">Tryptophan synthase alpha chain</fullName>
        <ecNumber evidence="9">4.2.1.20</ecNumber>
    </recommendedName>
</protein>
<accession>A0A212PYP6</accession>
<dbReference type="PROSITE" id="PS00167">
    <property type="entry name" value="TRP_SYNTHASE_ALPHA"/>
    <property type="match status" value="1"/>
</dbReference>
<dbReference type="InterPro" id="IPR013785">
    <property type="entry name" value="Aldolase_TIM"/>
</dbReference>
<proteinExistence type="inferred from homology"/>
<keyword evidence="7 9" id="KW-0456">Lyase</keyword>
<dbReference type="AlphaFoldDB" id="A0A212PYP6"/>
<reference evidence="12" key="1">
    <citation type="submission" date="2017-06" db="EMBL/GenBank/DDBJ databases">
        <authorList>
            <person name="Varghese N."/>
            <person name="Submissions S."/>
        </authorList>
    </citation>
    <scope>NUCLEOTIDE SEQUENCE [LARGE SCALE GENOMIC DNA]</scope>
    <source>
        <strain evidence="12">DSM 137</strain>
    </source>
</reference>
<dbReference type="UniPathway" id="UPA00035">
    <property type="reaction ID" value="UER00044"/>
</dbReference>
<evidence type="ECO:0000256" key="3">
    <source>
        <dbReference type="ARBA" id="ARBA00011270"/>
    </source>
</evidence>
<evidence type="ECO:0000256" key="9">
    <source>
        <dbReference type="HAMAP-Rule" id="MF_00131"/>
    </source>
</evidence>
<gene>
    <name evidence="9" type="primary">trpA</name>
    <name evidence="11" type="ORF">SAMN06265338_101202</name>
</gene>
<name>A0A212PYP6_RHOAC</name>
<feature type="active site" description="Proton acceptor" evidence="9">
    <location>
        <position position="49"/>
    </location>
</feature>
<comment type="subunit">
    <text evidence="3 9">Tetramer of two alpha and two beta chains.</text>
</comment>
<dbReference type="InterPro" id="IPR011060">
    <property type="entry name" value="RibuloseP-bd_barrel"/>
</dbReference>
<dbReference type="GO" id="GO:0004834">
    <property type="term" value="F:tryptophan synthase activity"/>
    <property type="evidence" value="ECO:0007669"/>
    <property type="project" value="UniProtKB-UniRule"/>
</dbReference>
<evidence type="ECO:0000313" key="11">
    <source>
        <dbReference type="EMBL" id="SNB52186.1"/>
    </source>
</evidence>
<evidence type="ECO:0000256" key="2">
    <source>
        <dbReference type="ARBA" id="ARBA00004733"/>
    </source>
</evidence>
<evidence type="ECO:0000256" key="7">
    <source>
        <dbReference type="ARBA" id="ARBA00023239"/>
    </source>
</evidence>
<dbReference type="OrthoDB" id="9804578at2"/>
<dbReference type="PANTHER" id="PTHR43406">
    <property type="entry name" value="TRYPTOPHAN SYNTHASE, ALPHA CHAIN"/>
    <property type="match status" value="1"/>
</dbReference>
<comment type="similarity">
    <text evidence="9 10">Belongs to the TrpA family.</text>
</comment>
<dbReference type="HAMAP" id="MF_00131">
    <property type="entry name" value="Trp_synth_alpha"/>
    <property type="match status" value="1"/>
</dbReference>
<dbReference type="CDD" id="cd04724">
    <property type="entry name" value="Tryptophan_synthase_alpha"/>
    <property type="match status" value="1"/>
</dbReference>
<comment type="pathway">
    <text evidence="2 9">Amino-acid biosynthesis; L-tryptophan biosynthesis; L-tryptophan from chorismate: step 5/5.</text>
</comment>
<dbReference type="SUPFAM" id="SSF51366">
    <property type="entry name" value="Ribulose-phoshate binding barrel"/>
    <property type="match status" value="1"/>
</dbReference>
<dbReference type="GO" id="GO:0005829">
    <property type="term" value="C:cytosol"/>
    <property type="evidence" value="ECO:0007669"/>
    <property type="project" value="TreeGrafter"/>
</dbReference>
<dbReference type="InterPro" id="IPR002028">
    <property type="entry name" value="Trp_synthase_suA"/>
</dbReference>
<comment type="function">
    <text evidence="1 9">The alpha subunit is responsible for the aldol cleavage of indoleglycerol phosphate to indole and glyceraldehyde 3-phosphate.</text>
</comment>
<keyword evidence="12" id="KW-1185">Reference proteome</keyword>
<comment type="catalytic activity">
    <reaction evidence="8 9">
        <text>(1S,2R)-1-C-(indol-3-yl)glycerol 3-phosphate + L-serine = D-glyceraldehyde 3-phosphate + L-tryptophan + H2O</text>
        <dbReference type="Rhea" id="RHEA:10532"/>
        <dbReference type="ChEBI" id="CHEBI:15377"/>
        <dbReference type="ChEBI" id="CHEBI:33384"/>
        <dbReference type="ChEBI" id="CHEBI:57912"/>
        <dbReference type="ChEBI" id="CHEBI:58866"/>
        <dbReference type="ChEBI" id="CHEBI:59776"/>
        <dbReference type="EC" id="4.2.1.20"/>
    </reaction>
</comment>
<dbReference type="NCBIfam" id="TIGR00262">
    <property type="entry name" value="trpA"/>
    <property type="match status" value="1"/>
</dbReference>